<dbReference type="PANTHER" id="PTHR12875:SF0">
    <property type="entry name" value="GOLGI TO ER TRAFFIC PROTEIN 4 HOMOLOG"/>
    <property type="match status" value="1"/>
</dbReference>
<evidence type="ECO:0000313" key="2">
    <source>
        <dbReference type="EMBL" id="CAF9936979.1"/>
    </source>
</evidence>
<dbReference type="Pfam" id="PF04190">
    <property type="entry name" value="GET4"/>
    <property type="match status" value="1"/>
</dbReference>
<evidence type="ECO:0000256" key="1">
    <source>
        <dbReference type="ARBA" id="ARBA00005351"/>
    </source>
</evidence>
<name>A0A8H3G5L1_9LECA</name>
<dbReference type="EMBL" id="CAJPDR010000458">
    <property type="protein sequence ID" value="CAF9936979.1"/>
    <property type="molecule type" value="Genomic_DNA"/>
</dbReference>
<dbReference type="GO" id="GO:0045048">
    <property type="term" value="P:protein insertion into ER membrane"/>
    <property type="evidence" value="ECO:0007669"/>
    <property type="project" value="InterPro"/>
</dbReference>
<organism evidence="2 3">
    <name type="scientific">Alectoria fallacina</name>
    <dbReference type="NCBI Taxonomy" id="1903189"/>
    <lineage>
        <taxon>Eukaryota</taxon>
        <taxon>Fungi</taxon>
        <taxon>Dikarya</taxon>
        <taxon>Ascomycota</taxon>
        <taxon>Pezizomycotina</taxon>
        <taxon>Lecanoromycetes</taxon>
        <taxon>OSLEUM clade</taxon>
        <taxon>Lecanoromycetidae</taxon>
        <taxon>Lecanorales</taxon>
        <taxon>Lecanorineae</taxon>
        <taxon>Parmeliaceae</taxon>
        <taxon>Alectoria</taxon>
    </lineage>
</organism>
<reference evidence="2" key="1">
    <citation type="submission" date="2021-03" db="EMBL/GenBank/DDBJ databases">
        <authorList>
            <person name="Tagirdzhanova G."/>
        </authorList>
    </citation>
    <scope>NUCLEOTIDE SEQUENCE</scope>
</reference>
<gene>
    <name evidence="2" type="ORF">ALECFALPRED_007028</name>
</gene>
<dbReference type="InterPro" id="IPR007317">
    <property type="entry name" value="GET4"/>
</dbReference>
<sequence length="229" mass="25141">MGAFPPSEPTKKRFVSEMVAWSGKAGEYPNGDPELHHVAGSLFAEEGEPYEAERHLALGTKDSAEQLAKVEYEWYAQDESYTAALYAARAVFPYLLTSNLRSANKAYLIFTSRLSSSSKSLSVQEVSSTSSDMRVYPSLPLLNFLGLLLLAVQRGSPDLYKQLAKHYAPYVKEVGTWDDALAQIGEMYFGIRIPRPGNPLMDMLGGMMFGGSPKPKPKKVDAPVPPAVD</sequence>
<evidence type="ECO:0000313" key="3">
    <source>
        <dbReference type="Proteomes" id="UP000664203"/>
    </source>
</evidence>
<keyword evidence="3" id="KW-1185">Reference proteome</keyword>
<dbReference type="GO" id="GO:0072380">
    <property type="term" value="C:TRC complex"/>
    <property type="evidence" value="ECO:0007669"/>
    <property type="project" value="TreeGrafter"/>
</dbReference>
<comment type="caution">
    <text evidence="2">The sequence shown here is derived from an EMBL/GenBank/DDBJ whole genome shotgun (WGS) entry which is preliminary data.</text>
</comment>
<dbReference type="Proteomes" id="UP000664203">
    <property type="component" value="Unassembled WGS sequence"/>
</dbReference>
<dbReference type="OrthoDB" id="10252405at2759"/>
<dbReference type="AlphaFoldDB" id="A0A8H3G5L1"/>
<dbReference type="PANTHER" id="PTHR12875">
    <property type="entry name" value="GOLGI TO ER TRAFFIC PROTEIN 4 HOMOLOG"/>
    <property type="match status" value="1"/>
</dbReference>
<protein>
    <submittedName>
        <fullName evidence="2">Uncharacterized protein</fullName>
    </submittedName>
</protein>
<dbReference type="InterPro" id="IPR011990">
    <property type="entry name" value="TPR-like_helical_dom_sf"/>
</dbReference>
<comment type="similarity">
    <text evidence="1">Belongs to the GET4 family.</text>
</comment>
<accession>A0A8H3G5L1</accession>
<proteinExistence type="inferred from homology"/>
<dbReference type="Gene3D" id="1.25.40.10">
    <property type="entry name" value="Tetratricopeptide repeat domain"/>
    <property type="match status" value="1"/>
</dbReference>